<dbReference type="SUPFAM" id="SSF101690">
    <property type="entry name" value="PAZ domain"/>
    <property type="match status" value="1"/>
</dbReference>
<organism evidence="8 9">
    <name type="scientific">Salix brachista</name>
    <dbReference type="NCBI Taxonomy" id="2182728"/>
    <lineage>
        <taxon>Eukaryota</taxon>
        <taxon>Viridiplantae</taxon>
        <taxon>Streptophyta</taxon>
        <taxon>Embryophyta</taxon>
        <taxon>Tracheophyta</taxon>
        <taxon>Spermatophyta</taxon>
        <taxon>Magnoliopsida</taxon>
        <taxon>eudicotyledons</taxon>
        <taxon>Gunneridae</taxon>
        <taxon>Pentapetalae</taxon>
        <taxon>rosids</taxon>
        <taxon>fabids</taxon>
        <taxon>Malpighiales</taxon>
        <taxon>Salicaceae</taxon>
        <taxon>Saliceae</taxon>
        <taxon>Salix</taxon>
    </lineage>
</organism>
<dbReference type="InterPro" id="IPR032473">
    <property type="entry name" value="Argonaute_Mid_dom"/>
</dbReference>
<dbReference type="EMBL" id="VDCV01000004">
    <property type="protein sequence ID" value="KAB5561763.1"/>
    <property type="molecule type" value="Genomic_DNA"/>
</dbReference>
<feature type="compositionally biased region" description="Low complexity" evidence="5">
    <location>
        <begin position="81"/>
        <end position="101"/>
    </location>
</feature>
<accession>A0A5N5N518</accession>
<feature type="compositionally biased region" description="Basic and acidic residues" evidence="5">
    <location>
        <begin position="9"/>
        <end position="18"/>
    </location>
</feature>
<dbReference type="Proteomes" id="UP000326939">
    <property type="component" value="Chromosome 4"/>
</dbReference>
<evidence type="ECO:0000256" key="4">
    <source>
        <dbReference type="ARBA" id="ARBA00023274"/>
    </source>
</evidence>
<dbReference type="PANTHER" id="PTHR22891">
    <property type="entry name" value="EUKARYOTIC TRANSLATION INITIATION FACTOR 2C"/>
    <property type="match status" value="1"/>
</dbReference>
<dbReference type="Pfam" id="PF16486">
    <property type="entry name" value="ArgoN"/>
    <property type="match status" value="1"/>
</dbReference>
<dbReference type="InterPro" id="IPR032474">
    <property type="entry name" value="Argonaute_N"/>
</dbReference>
<evidence type="ECO:0000256" key="2">
    <source>
        <dbReference type="ARBA" id="ARBA00022491"/>
    </source>
</evidence>
<dbReference type="Gene3D" id="3.40.50.2300">
    <property type="match status" value="1"/>
</dbReference>
<dbReference type="InterPro" id="IPR036397">
    <property type="entry name" value="RNaseH_sf"/>
</dbReference>
<dbReference type="SMART" id="SM00950">
    <property type="entry name" value="Piwi"/>
    <property type="match status" value="1"/>
</dbReference>
<dbReference type="InterPro" id="IPR014811">
    <property type="entry name" value="ArgoL1"/>
</dbReference>
<dbReference type="InterPro" id="IPR032472">
    <property type="entry name" value="ArgoL2"/>
</dbReference>
<dbReference type="CDD" id="cd04657">
    <property type="entry name" value="Piwi_ago-like"/>
    <property type="match status" value="1"/>
</dbReference>
<dbReference type="Gene3D" id="2.170.260.10">
    <property type="entry name" value="paz domain"/>
    <property type="match status" value="1"/>
</dbReference>
<reference evidence="9" key="1">
    <citation type="journal article" date="2019" name="Gigascience">
        <title>De novo genome assembly of the endangered Acer yangbiense, a plant species with extremely small populations endemic to Yunnan Province, China.</title>
        <authorList>
            <person name="Yang J."/>
            <person name="Wariss H.M."/>
            <person name="Tao L."/>
            <person name="Zhang R."/>
            <person name="Yun Q."/>
            <person name="Hollingsworth P."/>
            <person name="Dao Z."/>
            <person name="Luo G."/>
            <person name="Guo H."/>
            <person name="Ma Y."/>
            <person name="Sun W."/>
        </authorList>
    </citation>
    <scope>NUCLEOTIDE SEQUENCE [LARGE SCALE GENOMIC DNA]</scope>
    <source>
        <strain evidence="9">cv. br00</strain>
    </source>
</reference>
<dbReference type="PROSITE" id="PS50822">
    <property type="entry name" value="PIWI"/>
    <property type="match status" value="1"/>
</dbReference>
<proteinExistence type="inferred from homology"/>
<feature type="compositionally biased region" description="Polar residues" evidence="5">
    <location>
        <begin position="68"/>
        <end position="80"/>
    </location>
</feature>
<dbReference type="GO" id="GO:0003723">
    <property type="term" value="F:RNA binding"/>
    <property type="evidence" value="ECO:0007669"/>
    <property type="project" value="InterPro"/>
</dbReference>
<feature type="domain" description="Piwi" evidence="7">
    <location>
        <begin position="655"/>
        <end position="1036"/>
    </location>
</feature>
<evidence type="ECO:0000259" key="7">
    <source>
        <dbReference type="PROSITE" id="PS50822"/>
    </source>
</evidence>
<name>A0A5N5N518_9ROSI</name>
<sequence>MSRRGGGRRSSEPRRDQDSSNPSPSFQRGGDGGRGRGRGGRGGFTTAPSPIPVRAPHPAAPGYLSVTAGPSTSLTPRETVSSSTPPLASSSASPPASSSASVEAISQEMEKKLSFKSITATGGSVPVSSKAIVPPPRPQYASKGRKCVIRANHFVVEVSDRDLFQYDVAITPEVPSKKVNRDVISQLVRSYRESHLGNRMPAYDGRKSLYTAGALPFEAKEFVVKLVEKNDPASSSSSVKKERQFNVAIKYASKVDTHHLKEFLSGRQKDVPQETIQILDIVLRASPSEKYVTAGRSFFSLDLGPKGELGNGVEYWRGYYQSLRPTQMGLSLNIDVSARSFYEPIWVTEFVAKHFNLRDLSRPLSDQDRVKVKRALRGIKVEISYRDYARSFKVTGISNLPVNKTMFTLDDKKVKVSVEQYFWERYKIGLQYTSLPPLQAGTDAKPIYLPMELCKIAGGQRYTKKLNERQVTALLRATCQRPSARENNIKQANNLSSTSLFLSFLILIFVMVRQNDFSRNVLVRNEFGIQVKEELAVVDARVLPPPLLKYHDTGREARVDPQLGQWNMINKKMVNGGKIDFWTCVNFSMKVHRDLPPEFCFQLMDMCNSKGMEINPNPIIPIHSANSRQIEKALHDVHKQCTAELADQKGKQLQLLIIILPDISGSYGKIKRVCETELGIVSQCCQPHQAKKLSKQYLENVSLKINVKAGGRNTVLNDAIQRRIPLVTDLPTIIFGADVTHPQPGEDSSPSIAAVVASMDWPEVTKYRGLVSAQAHREEIIQDLYKKYQDPNKGLVHSGMIRELFIAFRRSTGQKPHRIIFYRDGVSEGQFSQVLLYEMQAIREHSCGLLILCWPYVFEGARSHYPQLFSFLWIVVFVPGCGSMPGSYASKSCYYLHGYCIQFYQACGTLEEGYCPPVTFVVVQKRHHTRFFPYDHNKRDQTDRSGNIQPGTVVDTKICHPTEFDFYLNSHAGIQGTSRPTHYHVLFDENDFTADGLQTLTNNLCYTYARCTRSVSIVPPAYYAHLAAFRARYYIEGETSDSGSTTSGTGRSTEARSLPAIKENVKDVMFYC</sequence>
<dbReference type="Pfam" id="PF02170">
    <property type="entry name" value="PAZ"/>
    <property type="match status" value="1"/>
</dbReference>
<keyword evidence="4" id="KW-0687">Ribonucleoprotein</keyword>
<dbReference type="PROSITE" id="PS50821">
    <property type="entry name" value="PAZ"/>
    <property type="match status" value="1"/>
</dbReference>
<keyword evidence="2" id="KW-0678">Repressor</keyword>
<dbReference type="Pfam" id="PF16487">
    <property type="entry name" value="ArgoMid"/>
    <property type="match status" value="1"/>
</dbReference>
<dbReference type="InterPro" id="IPR003100">
    <property type="entry name" value="PAZ_dom"/>
</dbReference>
<dbReference type="GO" id="GO:0031047">
    <property type="term" value="P:regulatory ncRNA-mediated gene silencing"/>
    <property type="evidence" value="ECO:0007669"/>
    <property type="project" value="UniProtKB-KW"/>
</dbReference>
<evidence type="ECO:0000313" key="8">
    <source>
        <dbReference type="EMBL" id="KAB5561763.1"/>
    </source>
</evidence>
<dbReference type="Pfam" id="PF02171">
    <property type="entry name" value="Piwi"/>
    <property type="match status" value="2"/>
</dbReference>
<evidence type="ECO:0008006" key="10">
    <source>
        <dbReference type="Google" id="ProtNLM"/>
    </source>
</evidence>
<dbReference type="GO" id="GO:1990904">
    <property type="term" value="C:ribonucleoprotein complex"/>
    <property type="evidence" value="ECO:0007669"/>
    <property type="project" value="UniProtKB-KW"/>
</dbReference>
<evidence type="ECO:0000256" key="5">
    <source>
        <dbReference type="SAM" id="MobiDB-lite"/>
    </source>
</evidence>
<comment type="caution">
    <text evidence="8">The sequence shown here is derived from an EMBL/GenBank/DDBJ whole genome shotgun (WGS) entry which is preliminary data.</text>
</comment>
<dbReference type="FunFam" id="3.40.50.2300:FF:000110">
    <property type="entry name" value="Argonaute 10"/>
    <property type="match status" value="1"/>
</dbReference>
<evidence type="ECO:0000256" key="1">
    <source>
        <dbReference type="ARBA" id="ARBA00008201"/>
    </source>
</evidence>
<dbReference type="Pfam" id="PF08699">
    <property type="entry name" value="ArgoL1"/>
    <property type="match status" value="1"/>
</dbReference>
<protein>
    <recommendedName>
        <fullName evidence="10">Piwi domain-containing protein</fullName>
    </recommendedName>
</protein>
<dbReference type="InterPro" id="IPR012337">
    <property type="entry name" value="RNaseH-like_sf"/>
</dbReference>
<evidence type="ECO:0000313" key="9">
    <source>
        <dbReference type="Proteomes" id="UP000326939"/>
    </source>
</evidence>
<gene>
    <name evidence="8" type="ORF">DKX38_006720</name>
</gene>
<feature type="compositionally biased region" description="Pro residues" evidence="5">
    <location>
        <begin position="49"/>
        <end position="59"/>
    </location>
</feature>
<dbReference type="SMART" id="SM00949">
    <property type="entry name" value="PAZ"/>
    <property type="match status" value="1"/>
</dbReference>
<dbReference type="SUPFAM" id="SSF53098">
    <property type="entry name" value="Ribonuclease H-like"/>
    <property type="match status" value="2"/>
</dbReference>
<dbReference type="Pfam" id="PF16488">
    <property type="entry name" value="ArgoL2"/>
    <property type="match status" value="1"/>
</dbReference>
<dbReference type="InterPro" id="IPR045246">
    <property type="entry name" value="Piwi_ago-like"/>
</dbReference>
<evidence type="ECO:0000259" key="6">
    <source>
        <dbReference type="PROSITE" id="PS50821"/>
    </source>
</evidence>
<comment type="similarity">
    <text evidence="1">Belongs to the argonaute family. Ago subfamily.</text>
</comment>
<dbReference type="SMART" id="SM01163">
    <property type="entry name" value="DUF1785"/>
    <property type="match status" value="1"/>
</dbReference>
<dbReference type="AlphaFoldDB" id="A0A5N5N518"/>
<dbReference type="GO" id="GO:0051607">
    <property type="term" value="P:defense response to virus"/>
    <property type="evidence" value="ECO:0007669"/>
    <property type="project" value="UniProtKB-ARBA"/>
</dbReference>
<dbReference type="InterPro" id="IPR036085">
    <property type="entry name" value="PAZ_dom_sf"/>
</dbReference>
<dbReference type="Gene3D" id="3.30.420.10">
    <property type="entry name" value="Ribonuclease H-like superfamily/Ribonuclease H"/>
    <property type="match status" value="1"/>
</dbReference>
<keyword evidence="9" id="KW-1185">Reference proteome</keyword>
<dbReference type="InterPro" id="IPR003165">
    <property type="entry name" value="Piwi"/>
</dbReference>
<feature type="region of interest" description="Disordered" evidence="5">
    <location>
        <begin position="1"/>
        <end position="105"/>
    </location>
</feature>
<evidence type="ECO:0000256" key="3">
    <source>
        <dbReference type="ARBA" id="ARBA00023158"/>
    </source>
</evidence>
<keyword evidence="3" id="KW-0943">RNA-mediated gene silencing</keyword>
<feature type="domain" description="PAZ" evidence="6">
    <location>
        <begin position="346"/>
        <end position="458"/>
    </location>
</feature>
<dbReference type="CDD" id="cd02846">
    <property type="entry name" value="PAZ_argonaute_like"/>
    <property type="match status" value="1"/>
</dbReference>